<gene>
    <name evidence="1" type="ORF">ADICEAN_03605</name>
</gene>
<reference evidence="1 2" key="1">
    <citation type="journal article" date="2013" name="Genome Announc.">
        <title>Draft Genome Sequence of Cesiribacter andamanensis Strain AMV16T, Isolated from a Soil Sample from a Mud Volcano in the Andaman Islands, India.</title>
        <authorList>
            <person name="Shivaji S."/>
            <person name="Ara S."/>
            <person name="Begum Z."/>
            <person name="Srinivas T.N."/>
            <person name="Singh A."/>
            <person name="Kumar Pinnaka A."/>
        </authorList>
    </citation>
    <scope>NUCLEOTIDE SEQUENCE [LARGE SCALE GENOMIC DNA]</scope>
    <source>
        <strain evidence="1 2">AMV16</strain>
    </source>
</reference>
<name>M7NHM4_9BACT</name>
<accession>M7NHM4</accession>
<comment type="caution">
    <text evidence="1">The sequence shown here is derived from an EMBL/GenBank/DDBJ whole genome shotgun (WGS) entry which is preliminary data.</text>
</comment>
<dbReference type="AlphaFoldDB" id="M7NHM4"/>
<organism evidence="1 2">
    <name type="scientific">Cesiribacter andamanensis AMV16</name>
    <dbReference type="NCBI Taxonomy" id="1279009"/>
    <lineage>
        <taxon>Bacteria</taxon>
        <taxon>Pseudomonadati</taxon>
        <taxon>Bacteroidota</taxon>
        <taxon>Cytophagia</taxon>
        <taxon>Cytophagales</taxon>
        <taxon>Cesiribacteraceae</taxon>
        <taxon>Cesiribacter</taxon>
    </lineage>
</organism>
<protein>
    <submittedName>
        <fullName evidence="1">Uncharacterized protein</fullName>
    </submittedName>
</protein>
<evidence type="ECO:0000313" key="2">
    <source>
        <dbReference type="Proteomes" id="UP000011910"/>
    </source>
</evidence>
<dbReference type="EMBL" id="AODQ01000129">
    <property type="protein sequence ID" value="EMR01280.1"/>
    <property type="molecule type" value="Genomic_DNA"/>
</dbReference>
<proteinExistence type="predicted"/>
<evidence type="ECO:0000313" key="1">
    <source>
        <dbReference type="EMBL" id="EMR01280.1"/>
    </source>
</evidence>
<keyword evidence="2" id="KW-1185">Reference proteome</keyword>
<sequence>MAHINHQYGGRLGLVVFFIHLQILLGKQGAIKAVVDLGIAQRVGNGNLLRGIAKLVLPLFGAGLITGSGKKAVVIALAPLFQLAKDLFQSAFANGLLAFGRYLKFPLGVLIGNVAFGFQVFDKIAHAVGIVGEAVLLIQVVEPVQRLGHIAGGNKQQLHKDLQQVVKSACIRIAFGQKVSKSVAYHAALECSVV</sequence>
<dbReference type="Proteomes" id="UP000011910">
    <property type="component" value="Unassembled WGS sequence"/>
</dbReference>